<evidence type="ECO:0000256" key="4">
    <source>
        <dbReference type="ARBA" id="ARBA00023145"/>
    </source>
</evidence>
<dbReference type="Gene3D" id="3.60.20.40">
    <property type="match status" value="1"/>
</dbReference>
<evidence type="ECO:0000313" key="6">
    <source>
        <dbReference type="Proteomes" id="UP000580654"/>
    </source>
</evidence>
<protein>
    <submittedName>
        <fullName evidence="5">Gamma-glutamyltranspeptidase/glutathione hydrolase</fullName>
        <ecNumber evidence="5">2.3.2.2</ecNumber>
        <ecNumber evidence="5">3.4.19.13</ecNumber>
    </submittedName>
</protein>
<dbReference type="EC" id="3.4.19.13" evidence="5"/>
<keyword evidence="5" id="KW-0012">Acyltransferase</keyword>
<keyword evidence="2 5" id="KW-0808">Transferase</keyword>
<sequence>MPRPARRLPTPRAMIVAPQPEAVEAGEAVLRAGGNALDAVLACALAQGVVDPMMSGIGGLGVLQLLDPRSGEHVILDGLSAAPGACREDMWADRYVGECPDGFGYIVRDHVNEIGHRAVTVPGILRVFGAAHARFGRAAWESLFAPAVGFAEEGWLVRPHVATMFHLDEKAYGRLSYAAKLGFTEDGRRLYMGADGAPKRLGQTVRNPDLAETLRLVAREGAETFYTGELSRRIVADMRAHDGLLSAEDLAGFEPRWREPLRVGYRGFGIALPPPPAGGILVAEMLRILGPFDLAALGHNTPEYVRVLSEAMRTAMRDKDRHIGDPDFIPPPLDMLLSDSYAEECAARIRAGEKVSLPRLGADSEHTTTVSCVDADGMVVTLTHTLGLPSGVIPPGTGFMLNGGMNNYDPRPGRAGSIAPGKRRFSTMSPTIVLEGDRPVATLGAPGGAWIGVAITQALVNLIDWGMTMQEAVMAPRFSSTSDAIDISNRIPRAVQKALEGMGYEVRRNPTSFPFAAVHGITMWDGAIEGGADPQRDGLAAGVP</sequence>
<dbReference type="EC" id="2.3.2.2" evidence="5"/>
<dbReference type="RefSeq" id="WP_246417787.1">
    <property type="nucleotide sequence ID" value="NZ_JACIJD010000002.1"/>
</dbReference>
<dbReference type="InterPro" id="IPR051792">
    <property type="entry name" value="GGT_bact"/>
</dbReference>
<dbReference type="SUPFAM" id="SSF56235">
    <property type="entry name" value="N-terminal nucleophile aminohydrolases (Ntn hydrolases)"/>
    <property type="match status" value="1"/>
</dbReference>
<comment type="similarity">
    <text evidence="1">Belongs to the gamma-glutamyltransferase family.</text>
</comment>
<dbReference type="Gene3D" id="1.10.246.130">
    <property type="match status" value="1"/>
</dbReference>
<evidence type="ECO:0000256" key="1">
    <source>
        <dbReference type="ARBA" id="ARBA00009381"/>
    </source>
</evidence>
<organism evidence="5 6">
    <name type="scientific">Muricoccus pecuniae</name>
    <dbReference type="NCBI Taxonomy" id="693023"/>
    <lineage>
        <taxon>Bacteria</taxon>
        <taxon>Pseudomonadati</taxon>
        <taxon>Pseudomonadota</taxon>
        <taxon>Alphaproteobacteria</taxon>
        <taxon>Acetobacterales</taxon>
        <taxon>Roseomonadaceae</taxon>
        <taxon>Muricoccus</taxon>
    </lineage>
</organism>
<dbReference type="AlphaFoldDB" id="A0A840YDF9"/>
<keyword evidence="6" id="KW-1185">Reference proteome</keyword>
<evidence type="ECO:0000313" key="5">
    <source>
        <dbReference type="EMBL" id="MBB5692542.1"/>
    </source>
</evidence>
<dbReference type="InterPro" id="IPR029055">
    <property type="entry name" value="Ntn_hydrolases_N"/>
</dbReference>
<dbReference type="GO" id="GO:0103068">
    <property type="term" value="F:leukotriene C4 gamma-glutamyl transferase activity"/>
    <property type="evidence" value="ECO:0007669"/>
    <property type="project" value="UniProtKB-EC"/>
</dbReference>
<evidence type="ECO:0000256" key="2">
    <source>
        <dbReference type="ARBA" id="ARBA00022679"/>
    </source>
</evidence>
<gene>
    <name evidence="5" type="ORF">FHS87_000557</name>
</gene>
<dbReference type="Pfam" id="PF01019">
    <property type="entry name" value="G_glu_transpept"/>
    <property type="match status" value="1"/>
</dbReference>
<reference evidence="5 6" key="1">
    <citation type="submission" date="2020-08" db="EMBL/GenBank/DDBJ databases">
        <title>Genomic Encyclopedia of Type Strains, Phase IV (KMG-IV): sequencing the most valuable type-strain genomes for metagenomic binning, comparative biology and taxonomic classification.</title>
        <authorList>
            <person name="Goeker M."/>
        </authorList>
    </citation>
    <scope>NUCLEOTIDE SEQUENCE [LARGE SCALE GENOMIC DNA]</scope>
    <source>
        <strain evidence="5 6">DSM 25622</strain>
    </source>
</reference>
<comment type="caution">
    <text evidence="5">The sequence shown here is derived from an EMBL/GenBank/DDBJ whole genome shotgun (WGS) entry which is preliminary data.</text>
</comment>
<keyword evidence="3 5" id="KW-0378">Hydrolase</keyword>
<dbReference type="InterPro" id="IPR043137">
    <property type="entry name" value="GGT_ssub_C"/>
</dbReference>
<dbReference type="InterPro" id="IPR043138">
    <property type="entry name" value="GGT_lsub"/>
</dbReference>
<accession>A0A840YDF9</accession>
<dbReference type="EMBL" id="JACIJD010000002">
    <property type="protein sequence ID" value="MBB5692542.1"/>
    <property type="molecule type" value="Genomic_DNA"/>
</dbReference>
<evidence type="ECO:0000256" key="3">
    <source>
        <dbReference type="ARBA" id="ARBA00022801"/>
    </source>
</evidence>
<dbReference type="PANTHER" id="PTHR43199:SF1">
    <property type="entry name" value="GLUTATHIONE HYDROLASE PROENZYME"/>
    <property type="match status" value="1"/>
</dbReference>
<dbReference type="PRINTS" id="PR01210">
    <property type="entry name" value="GGTRANSPTASE"/>
</dbReference>
<keyword evidence="4" id="KW-0865">Zymogen</keyword>
<proteinExistence type="inferred from homology"/>
<dbReference type="Proteomes" id="UP000580654">
    <property type="component" value="Unassembled WGS sequence"/>
</dbReference>
<dbReference type="GO" id="GO:0036374">
    <property type="term" value="F:glutathione hydrolase activity"/>
    <property type="evidence" value="ECO:0007669"/>
    <property type="project" value="UniProtKB-EC"/>
</dbReference>
<dbReference type="PANTHER" id="PTHR43199">
    <property type="entry name" value="GLUTATHIONE HYDROLASE"/>
    <property type="match status" value="1"/>
</dbReference>
<name>A0A840YDF9_9PROT</name>